<evidence type="ECO:0000256" key="1">
    <source>
        <dbReference type="ARBA" id="ARBA00005762"/>
    </source>
</evidence>
<evidence type="ECO:0000256" key="6">
    <source>
        <dbReference type="ARBA" id="ARBA00023158"/>
    </source>
</evidence>
<dbReference type="InterPro" id="IPR007855">
    <property type="entry name" value="RDRP"/>
</dbReference>
<dbReference type="InterPro" id="IPR035979">
    <property type="entry name" value="RBD_domain_sf"/>
</dbReference>
<dbReference type="GO" id="GO:0030422">
    <property type="term" value="P:siRNA processing"/>
    <property type="evidence" value="ECO:0007669"/>
    <property type="project" value="TreeGrafter"/>
</dbReference>
<proteinExistence type="inferred from homology"/>
<evidence type="ECO:0000313" key="13">
    <source>
        <dbReference type="Proteomes" id="UP001161757"/>
    </source>
</evidence>
<evidence type="ECO:0000259" key="10">
    <source>
        <dbReference type="Pfam" id="PF05183"/>
    </source>
</evidence>
<sequence>MMDPSPRRMAVGRSGMAPLAVHGHGRDPARDEEWRAWPSVRAFIPNLPPATTTYDIHKNLHRFGKVDFIRLEETRQGVFARSALVTFKPPPPRRAPWDSTYYRHGIEFVLREADGDKKYRVTVLLAGNQTSMRFVESPVRRGIKYSPEMTLHGEAIDFGYLERPNIMVAKATKRDPDHKAVKLFLNLDRLEIEVHFPVFMTSKGKSTIRDYRFFVALDDQFSMCEIPAAGDSSTSLVFHLTRPPWYSRQLKEAMQMSHDPKSLKWMADDTWSRQTDIVDDKETYSVINQTPISIQKLYNSIDIARWTTFRVTIPSNADASRSPVRHFVQALEDFNVPVTKNPSFKVLNGTPHGAPLWEMLNDSNNALSSLSEQLSAIHLDFDLRYQLEVCISQGWLNEYTIDKEFLQRLTSLPRQRAKQMLIHVDSYQERIYDPMTIFKDLRYSKPVRARALPTNCNEIYHATVTASGVLFHTPSVEITNRIIRKYERYNDRFLRVRFEDDSYRGKSRLYPATNGRMRLLFERVRRTLKHGIIIADRHYEFLAWGNSQLREHGAYFFASTHDITPDTIRRSMGIFDSEKVVAKRAARMGQCFSTTRAVSVLSKRAFHKRLIDDVIINGHTFTDGVGKISMLGAQLVCSSLKLRGKVPSAYQFRLGGCKGVLALDPLLPGVDIKIRPSQYKFQSESDELEIIRVSEFWQPFLNRQLILVLSDLGVPDEVFLQKQEDCIKALDRAMVDDTAALRALRDNVDPNLTTLSIAAMIEDGFRQSNEIFVTSLLRLYRAWTLKYLKEKAKIPVPQGAFVLGVVDETNKLRGHEPFVSPGSEPPTLQDLPQIFMQYTDQHTGQRRIVEGVCIIARNPSLHRGDIRVVHAVDIPALHHLCDVVVMPIQGERDLPSMCSGGDLDGDDYVVIWDPDLIPPQEEWFVEPFSYAAPKPVGKDEITTDDIINFFCDYMQNDFLGRIAHAHLAAADYLDEGIRSDVCLSLVNLHSKAVDYPKTGVPAEMPRELERNKWPHFMEKRRAPQYKSHKILGQLYDAVERVAFEPNWEGSFDQRILKHQLPPESVVEEVRRLKKSYDEGMRRIMAQHQINTEFEVWSTFVLHHSKAARDFKFHEEIGQHARTLKEQYYDVLVEHAGGRDFEKLMPMAVAAYHITYDEFRQAQEAVDGSVIDEVFSDAAGSRASSAGGPQAKEMPFISFPWVLQDILGRIARNTVLESESGRDKAASNRDEPSADLLLQLDDDPGATSHGQKAFKFFGDHMPDPYVPAGSESVKIKANGSGSGVTDDLLTGQDSPMKKTTSHLMDDDPDTSGKQQQQQQLQQPSLLLPIRTTANNSATARSSEDLMMSENSSIISSASALKSNSMFSSIRTATATPDDLYPPPSVLSGGSGPQPGKTSGLGPLASPLTTEQTIPKTAAMAQPAAAAAAAAATVALEFGDPADDVENNGLLRAVDDDDDDDFTF</sequence>
<dbReference type="SUPFAM" id="SSF54928">
    <property type="entry name" value="RNA-binding domain, RBD"/>
    <property type="match status" value="1"/>
</dbReference>
<dbReference type="InterPro" id="IPR058752">
    <property type="entry name" value="RDRP_C_head"/>
</dbReference>
<evidence type="ECO:0000259" key="11">
    <source>
        <dbReference type="Pfam" id="PF26253"/>
    </source>
</evidence>
<gene>
    <name evidence="12" type="ORF">HRR80_004991</name>
</gene>
<keyword evidence="4 8" id="KW-0548">Nucleotidyltransferase</keyword>
<dbReference type="GO" id="GO:0003968">
    <property type="term" value="F:RNA-directed RNA polymerase activity"/>
    <property type="evidence" value="ECO:0007669"/>
    <property type="project" value="UniProtKB-KW"/>
</dbReference>
<dbReference type="PANTHER" id="PTHR23079:SF55">
    <property type="entry name" value="RNA-DIRECTED RNA POLYMERASE"/>
    <property type="match status" value="1"/>
</dbReference>
<feature type="compositionally biased region" description="Low complexity" evidence="9">
    <location>
        <begin position="1313"/>
        <end position="1327"/>
    </location>
</feature>
<feature type="region of interest" description="Disordered" evidence="9">
    <location>
        <begin position="1266"/>
        <end position="1329"/>
    </location>
</feature>
<evidence type="ECO:0000313" key="12">
    <source>
        <dbReference type="EMBL" id="KAJ8990930.1"/>
    </source>
</evidence>
<protein>
    <recommendedName>
        <fullName evidence="8">RNA-dependent RNA polymerase</fullName>
        <ecNumber evidence="8">2.7.7.48</ecNumber>
    </recommendedName>
</protein>
<dbReference type="PANTHER" id="PTHR23079">
    <property type="entry name" value="RNA-DEPENDENT RNA POLYMERASE"/>
    <property type="match status" value="1"/>
</dbReference>
<evidence type="ECO:0000256" key="9">
    <source>
        <dbReference type="SAM" id="MobiDB-lite"/>
    </source>
</evidence>
<comment type="similarity">
    <text evidence="1 8">Belongs to the RdRP family.</text>
</comment>
<feature type="domain" description="RDRP C-terminal head" evidence="11">
    <location>
        <begin position="1063"/>
        <end position="1216"/>
    </location>
</feature>
<feature type="domain" description="RDRP core" evidence="10">
    <location>
        <begin position="464"/>
        <end position="1038"/>
    </location>
</feature>
<evidence type="ECO:0000256" key="3">
    <source>
        <dbReference type="ARBA" id="ARBA00022679"/>
    </source>
</evidence>
<dbReference type="Pfam" id="PF05183">
    <property type="entry name" value="RdRP"/>
    <property type="match status" value="1"/>
</dbReference>
<evidence type="ECO:0000256" key="7">
    <source>
        <dbReference type="ARBA" id="ARBA00048744"/>
    </source>
</evidence>
<feature type="region of interest" description="Disordered" evidence="9">
    <location>
        <begin position="1"/>
        <end position="27"/>
    </location>
</feature>
<feature type="region of interest" description="Disordered" evidence="9">
    <location>
        <begin position="1373"/>
        <end position="1403"/>
    </location>
</feature>
<feature type="compositionally biased region" description="Polar residues" evidence="9">
    <location>
        <begin position="1290"/>
        <end position="1301"/>
    </location>
</feature>
<dbReference type="Pfam" id="PF26253">
    <property type="entry name" value="RdRP_head"/>
    <property type="match status" value="1"/>
</dbReference>
<dbReference type="InterPro" id="IPR057596">
    <property type="entry name" value="RDRP_core"/>
</dbReference>
<evidence type="ECO:0000256" key="5">
    <source>
        <dbReference type="ARBA" id="ARBA00022884"/>
    </source>
</evidence>
<dbReference type="EC" id="2.7.7.48" evidence="8"/>
<dbReference type="GO" id="GO:0031380">
    <property type="term" value="C:nuclear RNA-directed RNA polymerase complex"/>
    <property type="evidence" value="ECO:0007669"/>
    <property type="project" value="TreeGrafter"/>
</dbReference>
<reference evidence="12" key="1">
    <citation type="submission" date="2023-01" db="EMBL/GenBank/DDBJ databases">
        <title>Exophiala dermititidis isolated from Cystic Fibrosis Patient.</title>
        <authorList>
            <person name="Kurbessoian T."/>
            <person name="Crocker A."/>
            <person name="Murante D."/>
            <person name="Hogan D.A."/>
            <person name="Stajich J.E."/>
        </authorList>
    </citation>
    <scope>NUCLEOTIDE SEQUENCE</scope>
    <source>
        <strain evidence="12">Ex8</strain>
    </source>
</reference>
<name>A0AAN6IU54_EXODE</name>
<dbReference type="GO" id="GO:0003723">
    <property type="term" value="F:RNA binding"/>
    <property type="evidence" value="ECO:0007669"/>
    <property type="project" value="UniProtKB-KW"/>
</dbReference>
<dbReference type="CDD" id="cd00590">
    <property type="entry name" value="RRM_SF"/>
    <property type="match status" value="1"/>
</dbReference>
<comment type="catalytic activity">
    <reaction evidence="7 8">
        <text>RNA(n) + a ribonucleoside 5'-triphosphate = RNA(n+1) + diphosphate</text>
        <dbReference type="Rhea" id="RHEA:21248"/>
        <dbReference type="Rhea" id="RHEA-COMP:14527"/>
        <dbReference type="Rhea" id="RHEA-COMP:17342"/>
        <dbReference type="ChEBI" id="CHEBI:33019"/>
        <dbReference type="ChEBI" id="CHEBI:61557"/>
        <dbReference type="ChEBI" id="CHEBI:140395"/>
        <dbReference type="EC" id="2.7.7.48"/>
    </reaction>
</comment>
<keyword evidence="2 8" id="KW-0696">RNA-directed RNA polymerase</keyword>
<feature type="region of interest" description="Disordered" evidence="9">
    <location>
        <begin position="1438"/>
        <end position="1462"/>
    </location>
</feature>
<keyword evidence="5 8" id="KW-0694">RNA-binding</keyword>
<evidence type="ECO:0000256" key="8">
    <source>
        <dbReference type="RuleBase" id="RU363098"/>
    </source>
</evidence>
<feature type="compositionally biased region" description="Acidic residues" evidence="9">
    <location>
        <begin position="1453"/>
        <end position="1462"/>
    </location>
</feature>
<evidence type="ECO:0000256" key="2">
    <source>
        <dbReference type="ARBA" id="ARBA00022484"/>
    </source>
</evidence>
<organism evidence="12 13">
    <name type="scientific">Exophiala dermatitidis</name>
    <name type="common">Black yeast-like fungus</name>
    <name type="synonym">Wangiella dermatitidis</name>
    <dbReference type="NCBI Taxonomy" id="5970"/>
    <lineage>
        <taxon>Eukaryota</taxon>
        <taxon>Fungi</taxon>
        <taxon>Dikarya</taxon>
        <taxon>Ascomycota</taxon>
        <taxon>Pezizomycotina</taxon>
        <taxon>Eurotiomycetes</taxon>
        <taxon>Chaetothyriomycetidae</taxon>
        <taxon>Chaetothyriales</taxon>
        <taxon>Herpotrichiellaceae</taxon>
        <taxon>Exophiala</taxon>
    </lineage>
</organism>
<dbReference type="EMBL" id="JAJGCB010000009">
    <property type="protein sequence ID" value="KAJ8990930.1"/>
    <property type="molecule type" value="Genomic_DNA"/>
</dbReference>
<evidence type="ECO:0000256" key="4">
    <source>
        <dbReference type="ARBA" id="ARBA00022695"/>
    </source>
</evidence>
<comment type="caution">
    <text evidence="12">The sequence shown here is derived from an EMBL/GenBank/DDBJ whole genome shotgun (WGS) entry which is preliminary data.</text>
</comment>
<keyword evidence="3 8" id="KW-0808">Transferase</keyword>
<dbReference type="Proteomes" id="UP001161757">
    <property type="component" value="Unassembled WGS sequence"/>
</dbReference>
<accession>A0AAN6IU54</accession>
<keyword evidence="6" id="KW-0943">RNA-mediated gene silencing</keyword>